<evidence type="ECO:0000313" key="3">
    <source>
        <dbReference type="EMBL" id="MBY8824148.1"/>
    </source>
</evidence>
<dbReference type="Gene3D" id="3.20.20.140">
    <property type="entry name" value="Metal-dependent hydrolases"/>
    <property type="match status" value="2"/>
</dbReference>
<feature type="chain" id="PRO_5046196970" evidence="1">
    <location>
        <begin position="26"/>
        <end position="691"/>
    </location>
</feature>
<feature type="domain" description="Amidohydrolase-related" evidence="2">
    <location>
        <begin position="585"/>
        <end position="673"/>
    </location>
</feature>
<feature type="signal peptide" evidence="1">
    <location>
        <begin position="1"/>
        <end position="25"/>
    </location>
</feature>
<sequence>MKDRTKLLWLPATAWMLMQAGMAHAHDAAPPVVAGNAETLATPPKTAKVWGITSASGRHGTMSRWTTEDGTQWSRKSFLVRGLKTEMEQQTRFAADGSIRMLRIRGTTPYGTADEDFTVSATGYSFKTAVDHGSGKAESNLHYHPLNETIDSYVALTDALMKAPGNRLRIVPSGEARLSRLTALQVSRGGETRQLTAHAVDGLGVSPLVIWTEGESFFGTIGLYQILPDGWEGVGQQLGIAQAEALASRNATLVDRLAPRADQPLAFTNVRIFDADDGVFRDGMTVTVEKGKIVRVGPAKEIAPPGAALVIDGRGKTLMPGLWDVHQHLFNDEAGLLLLSQGIVNVRDAGNQIDELLERRQRIRDGKLLGPRIVASMLIDGKNPLAAQVGKTVATVAEAQDAVRYAKARGFEGIKLYGSLDKSLVKPMVEEAHKLGIRVHGHIPHGMRPGEAVAAGYDELNHINFVMMEAMPDSVVERSNTNARFYGPARYGPDVRFDAPPMKAFLDTLSQRQIAVDPDISLYETSFVPEQGELAISYAPFRQSMPTAMRRTLSSISFAPTAEVDRKTMRKGYQSLFALTAELFRRNIPVMAGTDGNGLELVREIELYHAAGVSPERAIQAATIVPAKAFGLGETTGSIRVGKDADLFLISGDPRADLGTLRNVEYVLRDGRLMRADALRHAAGFNDAGQH</sequence>
<name>A0ABS7PSE8_9SPHN</name>
<keyword evidence="1" id="KW-0732">Signal</keyword>
<evidence type="ECO:0000259" key="2">
    <source>
        <dbReference type="Pfam" id="PF01979"/>
    </source>
</evidence>
<protein>
    <submittedName>
        <fullName evidence="3">Amidohydrolase family protein</fullName>
    </submittedName>
</protein>
<dbReference type="InterPro" id="IPR011059">
    <property type="entry name" value="Metal-dep_hydrolase_composite"/>
</dbReference>
<dbReference type="Pfam" id="PF01979">
    <property type="entry name" value="Amidohydro_1"/>
    <property type="match status" value="1"/>
</dbReference>
<evidence type="ECO:0000313" key="4">
    <source>
        <dbReference type="Proteomes" id="UP000706039"/>
    </source>
</evidence>
<dbReference type="PANTHER" id="PTHR43135">
    <property type="entry name" value="ALPHA-D-RIBOSE 1-METHYLPHOSPHONATE 5-TRIPHOSPHATE DIPHOSPHATASE"/>
    <property type="match status" value="1"/>
</dbReference>
<reference evidence="3 4" key="1">
    <citation type="submission" date="2021-08" db="EMBL/GenBank/DDBJ databases">
        <authorList>
            <person name="Tuo L."/>
        </authorList>
    </citation>
    <scope>NUCLEOTIDE SEQUENCE [LARGE SCALE GENOMIC DNA]</scope>
    <source>
        <strain evidence="3 4">JCM 31229</strain>
    </source>
</reference>
<comment type="caution">
    <text evidence="3">The sequence shown here is derived from an EMBL/GenBank/DDBJ whole genome shotgun (WGS) entry which is preliminary data.</text>
</comment>
<dbReference type="SUPFAM" id="SSF51556">
    <property type="entry name" value="Metallo-dependent hydrolases"/>
    <property type="match status" value="1"/>
</dbReference>
<dbReference type="InterPro" id="IPR051781">
    <property type="entry name" value="Metallo-dep_Hydrolase"/>
</dbReference>
<organism evidence="3 4">
    <name type="scientific">Sphingomonas colocasiae</name>
    <dbReference type="NCBI Taxonomy" id="1848973"/>
    <lineage>
        <taxon>Bacteria</taxon>
        <taxon>Pseudomonadati</taxon>
        <taxon>Pseudomonadota</taxon>
        <taxon>Alphaproteobacteria</taxon>
        <taxon>Sphingomonadales</taxon>
        <taxon>Sphingomonadaceae</taxon>
        <taxon>Sphingomonas</taxon>
    </lineage>
</organism>
<dbReference type="InterPro" id="IPR006680">
    <property type="entry name" value="Amidohydro-rel"/>
</dbReference>
<dbReference type="InterPro" id="IPR032466">
    <property type="entry name" value="Metal_Hydrolase"/>
</dbReference>
<accession>A0ABS7PSE8</accession>
<dbReference type="Gene3D" id="2.30.40.10">
    <property type="entry name" value="Urease, subunit C, domain 1"/>
    <property type="match status" value="1"/>
</dbReference>
<dbReference type="RefSeq" id="WP_222991235.1">
    <property type="nucleotide sequence ID" value="NZ_JAINVV010000008.1"/>
</dbReference>
<proteinExistence type="predicted"/>
<dbReference type="EMBL" id="JAINVV010000008">
    <property type="protein sequence ID" value="MBY8824148.1"/>
    <property type="molecule type" value="Genomic_DNA"/>
</dbReference>
<dbReference type="SUPFAM" id="SSF51338">
    <property type="entry name" value="Composite domain of metallo-dependent hydrolases"/>
    <property type="match status" value="1"/>
</dbReference>
<evidence type="ECO:0000256" key="1">
    <source>
        <dbReference type="SAM" id="SignalP"/>
    </source>
</evidence>
<gene>
    <name evidence="3" type="ORF">K7G82_17725</name>
</gene>
<keyword evidence="4" id="KW-1185">Reference proteome</keyword>
<dbReference type="Proteomes" id="UP000706039">
    <property type="component" value="Unassembled WGS sequence"/>
</dbReference>
<dbReference type="PANTHER" id="PTHR43135:SF3">
    <property type="entry name" value="ALPHA-D-RIBOSE 1-METHYLPHOSPHONATE 5-TRIPHOSPHATE DIPHOSPHATASE"/>
    <property type="match status" value="1"/>
</dbReference>